<evidence type="ECO:0000256" key="2">
    <source>
        <dbReference type="SAM" id="MobiDB-lite"/>
    </source>
</evidence>
<dbReference type="InterPro" id="IPR024626">
    <property type="entry name" value="Kri1-like_C"/>
</dbReference>
<accession>A0A2G5BLR7</accession>
<feature type="region of interest" description="Disordered" evidence="2">
    <location>
        <begin position="323"/>
        <end position="348"/>
    </location>
</feature>
<keyword evidence="5" id="KW-1185">Reference proteome</keyword>
<dbReference type="AlphaFoldDB" id="A0A2G5BLR7"/>
<reference evidence="4 5" key="1">
    <citation type="journal article" date="2015" name="Genome Biol. Evol.">
        <title>Phylogenomic analyses indicate that early fungi evolved digesting cell walls of algal ancestors of land plants.</title>
        <authorList>
            <person name="Chang Y."/>
            <person name="Wang S."/>
            <person name="Sekimoto S."/>
            <person name="Aerts A.L."/>
            <person name="Choi C."/>
            <person name="Clum A."/>
            <person name="LaButti K.M."/>
            <person name="Lindquist E.A."/>
            <person name="Yee Ngan C."/>
            <person name="Ohm R.A."/>
            <person name="Salamov A.A."/>
            <person name="Grigoriev I.V."/>
            <person name="Spatafora J.W."/>
            <person name="Berbee M.L."/>
        </authorList>
    </citation>
    <scope>NUCLEOTIDE SEQUENCE [LARGE SCALE GENOMIC DNA]</scope>
    <source>
        <strain evidence="4 5">NRRL 1564</strain>
    </source>
</reference>
<feature type="region of interest" description="Disordered" evidence="2">
    <location>
        <begin position="1"/>
        <end position="81"/>
    </location>
</feature>
<dbReference type="PANTHER" id="PTHR14490">
    <property type="entry name" value="ZINC FINGER, ZZ TYPE"/>
    <property type="match status" value="1"/>
</dbReference>
<evidence type="ECO:0000313" key="5">
    <source>
        <dbReference type="Proteomes" id="UP000242474"/>
    </source>
</evidence>
<evidence type="ECO:0000259" key="3">
    <source>
        <dbReference type="Pfam" id="PF12936"/>
    </source>
</evidence>
<feature type="compositionally biased region" description="Basic residues" evidence="2">
    <location>
        <begin position="631"/>
        <end position="643"/>
    </location>
</feature>
<dbReference type="Proteomes" id="UP000242474">
    <property type="component" value="Unassembled WGS sequence"/>
</dbReference>
<feature type="region of interest" description="Disordered" evidence="2">
    <location>
        <begin position="588"/>
        <end position="651"/>
    </location>
</feature>
<proteinExistence type="inferred from homology"/>
<dbReference type="GO" id="GO:0030686">
    <property type="term" value="C:90S preribosome"/>
    <property type="evidence" value="ECO:0007669"/>
    <property type="project" value="TreeGrafter"/>
</dbReference>
<name>A0A2G5BLR7_COERN</name>
<comment type="similarity">
    <text evidence="1">Belongs to the KRI1 family.</text>
</comment>
<feature type="region of interest" description="Disordered" evidence="2">
    <location>
        <begin position="177"/>
        <end position="207"/>
    </location>
</feature>
<dbReference type="Pfam" id="PF05178">
    <property type="entry name" value="Kri1"/>
    <property type="match status" value="1"/>
</dbReference>
<dbReference type="PANTHER" id="PTHR14490:SF5">
    <property type="entry name" value="PROTEIN KRI1 HOMOLOG"/>
    <property type="match status" value="1"/>
</dbReference>
<feature type="domain" description="Kri1-like C-terminal" evidence="3">
    <location>
        <begin position="483"/>
        <end position="570"/>
    </location>
</feature>
<dbReference type="STRING" id="763665.A0A2G5BLR7"/>
<dbReference type="Pfam" id="PF12936">
    <property type="entry name" value="Kri1_C"/>
    <property type="match status" value="1"/>
</dbReference>
<feature type="region of interest" description="Disordered" evidence="2">
    <location>
        <begin position="426"/>
        <end position="446"/>
    </location>
</feature>
<gene>
    <name evidence="4" type="ORF">COEREDRAFT_84280</name>
</gene>
<dbReference type="GO" id="GO:0005730">
    <property type="term" value="C:nucleolus"/>
    <property type="evidence" value="ECO:0007669"/>
    <property type="project" value="TreeGrafter"/>
</dbReference>
<feature type="compositionally biased region" description="Basic and acidic residues" evidence="2">
    <location>
        <begin position="427"/>
        <end position="438"/>
    </location>
</feature>
<dbReference type="EMBL" id="KZ303486">
    <property type="protein sequence ID" value="PIA19657.1"/>
    <property type="molecule type" value="Genomic_DNA"/>
</dbReference>
<evidence type="ECO:0000313" key="4">
    <source>
        <dbReference type="EMBL" id="PIA19657.1"/>
    </source>
</evidence>
<feature type="compositionally biased region" description="Basic and acidic residues" evidence="2">
    <location>
        <begin position="15"/>
        <end position="34"/>
    </location>
</feature>
<organism evidence="4 5">
    <name type="scientific">Coemansia reversa (strain ATCC 12441 / NRRL 1564)</name>
    <dbReference type="NCBI Taxonomy" id="763665"/>
    <lineage>
        <taxon>Eukaryota</taxon>
        <taxon>Fungi</taxon>
        <taxon>Fungi incertae sedis</taxon>
        <taxon>Zoopagomycota</taxon>
        <taxon>Kickxellomycotina</taxon>
        <taxon>Kickxellomycetes</taxon>
        <taxon>Kickxellales</taxon>
        <taxon>Kickxellaceae</taxon>
        <taxon>Coemansia</taxon>
    </lineage>
</organism>
<dbReference type="GO" id="GO:0000447">
    <property type="term" value="P:endonucleolytic cleavage in ITS1 to separate SSU-rRNA from 5.8S rRNA and LSU-rRNA from tricistronic rRNA transcript (SSU-rRNA, 5.8S rRNA, LSU-rRNA)"/>
    <property type="evidence" value="ECO:0007669"/>
    <property type="project" value="TreeGrafter"/>
</dbReference>
<protein>
    <submittedName>
        <fullName evidence="4">Krr1-domain-containing protein</fullName>
    </submittedName>
</protein>
<evidence type="ECO:0000256" key="1">
    <source>
        <dbReference type="ARBA" id="ARBA00007473"/>
    </source>
</evidence>
<feature type="compositionally biased region" description="Basic and acidic residues" evidence="2">
    <location>
        <begin position="192"/>
        <end position="207"/>
    </location>
</feature>
<feature type="compositionally biased region" description="Basic and acidic residues" evidence="2">
    <location>
        <begin position="331"/>
        <end position="348"/>
    </location>
</feature>
<dbReference type="OrthoDB" id="10252032at2759"/>
<dbReference type="InterPro" id="IPR018034">
    <property type="entry name" value="Kri1"/>
</dbReference>
<sequence>MSDHSGSDTAAHDIAAIDKKKLLRAEERRKRANDEYGNIEDYLSENSNRSGDDGSEEGDSGSSGESDVEEDENGELITPELDVQIMKTLSALRSKDKSVYDSDMNFFSEGAIKRSKDAWKSKQEASRQGNTKAITLSEYQHKINVEHGGVVNEDDELRKAVPSMTHVEEQEALRTAFKEAAHSDESDAEDDLLVKKEKSKEESVREDAEYRRFLLESVGGDLEDKKALEGWASTVSSSGEPADSNTEQAFLMNYILNRGWMNQDVGPAADELEAKAMVDKEEDDDLMERADKFENQYNFRFSEEGGTQIKTYSREIEGSLRRKDSRRKLARERAKERKAERKQRKAEELKQLKNQKKKDILEKLKEIQGITGNKSVGFDMLDLDGDFDPAKFDMQMQQIFANADQNQDDSVKPTWEDDIDIGDIVSDADHGDSTDGFKKGQSTKPDVGDDDFIMDADYLEDGHHRDAVDHATLEATAAGLKDKVSEYMDKNYQLEFEDIIGDGLPTRFKYTKVRAVDYGLTPAEILLADDNLLNDYASVKRIAAYRPDWKIDDDISSHTNRKRMIYIKKKAAAQRKDWESELKAQVESVGKKRSAKAGLDKKSKKSKTGDTTKAPVAKEDAASNENDVSITKKKSRRQRKKVRAIALEQDS</sequence>